<dbReference type="Proteomes" id="UP001151081">
    <property type="component" value="Unassembled WGS sequence"/>
</dbReference>
<proteinExistence type="predicted"/>
<dbReference type="EMBL" id="JAGTJJ010000016">
    <property type="protein sequence ID" value="MDC3983863.1"/>
    <property type="molecule type" value="Genomic_DNA"/>
</dbReference>
<keyword evidence="2" id="KW-1185">Reference proteome</keyword>
<evidence type="ECO:0000313" key="2">
    <source>
        <dbReference type="Proteomes" id="UP001151081"/>
    </source>
</evidence>
<comment type="caution">
    <text evidence="1">The sequence shown here is derived from an EMBL/GenBank/DDBJ whole genome shotgun (WGS) entry which is preliminary data.</text>
</comment>
<accession>A0A9X3X7L6</accession>
<name>A0A9X3X7L6_9BACT</name>
<dbReference type="AlphaFoldDB" id="A0A9X3X7L6"/>
<evidence type="ECO:0000313" key="1">
    <source>
        <dbReference type="EMBL" id="MDC3983863.1"/>
    </source>
</evidence>
<sequence length="156" mass="17424">MNAADLATERQLIADRLPSFVEVFARAEDGSMPRLAPALERAFPILGPAGERITVGNYGIVEDDESVDFVLGCYLETPSAPRSAMWLWVYTFPDDLGDSVLQFDGVRMVVPVENVVRRLSHRIEAYGVRGRFRFATLPPEKRATLEDLLIGKYHGL</sequence>
<dbReference type="RefSeq" id="WP_272425614.1">
    <property type="nucleotide sequence ID" value="NZ_JAGTJJ010000016.1"/>
</dbReference>
<protein>
    <submittedName>
        <fullName evidence="1">Uncharacterized protein</fullName>
    </submittedName>
</protein>
<organism evidence="1 2">
    <name type="scientific">Polyangium jinanense</name>
    <dbReference type="NCBI Taxonomy" id="2829994"/>
    <lineage>
        <taxon>Bacteria</taxon>
        <taxon>Pseudomonadati</taxon>
        <taxon>Myxococcota</taxon>
        <taxon>Polyangia</taxon>
        <taxon>Polyangiales</taxon>
        <taxon>Polyangiaceae</taxon>
        <taxon>Polyangium</taxon>
    </lineage>
</organism>
<gene>
    <name evidence="1" type="ORF">KEG57_25360</name>
</gene>
<reference evidence="1 2" key="1">
    <citation type="submission" date="2021-04" db="EMBL/GenBank/DDBJ databases">
        <title>Genome analysis of Polyangium sp.</title>
        <authorList>
            <person name="Li Y."/>
            <person name="Wang J."/>
        </authorList>
    </citation>
    <scope>NUCLEOTIDE SEQUENCE [LARGE SCALE GENOMIC DNA]</scope>
    <source>
        <strain evidence="1 2">SDU14</strain>
    </source>
</reference>